<dbReference type="SMART" id="SM00034">
    <property type="entry name" value="CLECT"/>
    <property type="match status" value="1"/>
</dbReference>
<dbReference type="SUPFAM" id="SSF56436">
    <property type="entry name" value="C-type lectin-like"/>
    <property type="match status" value="2"/>
</dbReference>
<dbReference type="AlphaFoldDB" id="A0A7R8VHC6"/>
<dbReference type="InterPro" id="IPR016187">
    <property type="entry name" value="CTDL_fold"/>
</dbReference>
<dbReference type="CDD" id="cd00037">
    <property type="entry name" value="CLECT"/>
    <property type="match status" value="1"/>
</dbReference>
<organism evidence="2">
    <name type="scientific">Timema douglasi</name>
    <name type="common">Walking stick</name>
    <dbReference type="NCBI Taxonomy" id="61478"/>
    <lineage>
        <taxon>Eukaryota</taxon>
        <taxon>Metazoa</taxon>
        <taxon>Ecdysozoa</taxon>
        <taxon>Arthropoda</taxon>
        <taxon>Hexapoda</taxon>
        <taxon>Insecta</taxon>
        <taxon>Pterygota</taxon>
        <taxon>Neoptera</taxon>
        <taxon>Polyneoptera</taxon>
        <taxon>Phasmatodea</taxon>
        <taxon>Timematodea</taxon>
        <taxon>Timematoidea</taxon>
        <taxon>Timematidae</taxon>
        <taxon>Timema</taxon>
    </lineage>
</organism>
<accession>A0A7R8VHC6</accession>
<dbReference type="InterPro" id="IPR001304">
    <property type="entry name" value="C-type_lectin-like"/>
</dbReference>
<protein>
    <recommendedName>
        <fullName evidence="1">C-type lectin domain-containing protein</fullName>
    </recommendedName>
</protein>
<name>A0A7R8VHC6_TIMDO</name>
<feature type="domain" description="C-type lectin" evidence="1">
    <location>
        <begin position="356"/>
        <end position="475"/>
    </location>
</feature>
<sequence>MRLYWKLGYLAGILPPISGNFGVVLGRCAAKWPRRKDFCKENGIGGESDGSERSFSGGAPSFIFGKEQLSSIAPTRSELNCGPARVEAREQNRVTCPLAPHTAGPEFKNVPVATSMYSLHLSWGVILVLHILKVVDGELSTCTGPKQDGMKFSITSSRNQTGHWIAKQFLNTCPEQIDIAGFDYRVKVSMQHDARESVGEDKEAGPWEVELDHSTSSCEDKETIRILAHIIALTSPKVIFPAAPPKRPGSDYELVPGLGYYKFHVTPLSWEEARLTCHREGTHLAILNSETENGVLKRLFAKFPSFETESPLNTQAYLGVNDILVEGHFVTVFEPSSRDRPVLPDGYTTIDQVGSYKWHLEQKGWDEAEATCQSEGGHLVVINSDKEALFVLDLFSSQKGEVQTDLKSSHYGVRDNEQDGSFVTIYGTPLSETGYERWARGQPDDENGVEFCIELLRNGEFNDEPCFKELPFICEIIFH</sequence>
<dbReference type="PANTHER" id="PTHR22803">
    <property type="entry name" value="MANNOSE, PHOSPHOLIPASE, LECTIN RECEPTOR RELATED"/>
    <property type="match status" value="1"/>
</dbReference>
<evidence type="ECO:0000313" key="2">
    <source>
        <dbReference type="EMBL" id="CAD7197131.1"/>
    </source>
</evidence>
<proteinExistence type="predicted"/>
<dbReference type="InterPro" id="IPR016186">
    <property type="entry name" value="C-type_lectin-like/link_sf"/>
</dbReference>
<gene>
    <name evidence="2" type="ORF">TDIB3V08_LOCUS3447</name>
</gene>
<dbReference type="Gene3D" id="3.10.100.10">
    <property type="entry name" value="Mannose-Binding Protein A, subunit A"/>
    <property type="match status" value="2"/>
</dbReference>
<dbReference type="PROSITE" id="PS50041">
    <property type="entry name" value="C_TYPE_LECTIN_2"/>
    <property type="match status" value="1"/>
</dbReference>
<reference evidence="2" key="1">
    <citation type="submission" date="2020-11" db="EMBL/GenBank/DDBJ databases">
        <authorList>
            <person name="Tran Van P."/>
        </authorList>
    </citation>
    <scope>NUCLEOTIDE SEQUENCE</scope>
</reference>
<evidence type="ECO:0000259" key="1">
    <source>
        <dbReference type="PROSITE" id="PS50041"/>
    </source>
</evidence>
<dbReference type="Pfam" id="PF00059">
    <property type="entry name" value="Lectin_C"/>
    <property type="match status" value="1"/>
</dbReference>
<dbReference type="InterPro" id="IPR050111">
    <property type="entry name" value="C-type_lectin/snaclec_domain"/>
</dbReference>
<dbReference type="EMBL" id="OA565499">
    <property type="protein sequence ID" value="CAD7197131.1"/>
    <property type="molecule type" value="Genomic_DNA"/>
</dbReference>